<dbReference type="InterPro" id="IPR011990">
    <property type="entry name" value="TPR-like_helical_dom_sf"/>
</dbReference>
<keyword evidence="1" id="KW-0812">Transmembrane</keyword>
<dbReference type="RefSeq" id="WP_246918761.1">
    <property type="nucleotide sequence ID" value="NZ_CP090145.1"/>
</dbReference>
<reference evidence="2" key="1">
    <citation type="submission" date="2021-12" db="EMBL/GenBank/DDBJ databases">
        <authorList>
            <person name="Cha I.-T."/>
            <person name="Lee K.-E."/>
            <person name="Park S.-J."/>
        </authorList>
    </citation>
    <scope>NUCLEOTIDE SEQUENCE</scope>
    <source>
        <strain evidence="2">YSM-43</strain>
    </source>
</reference>
<dbReference type="Pfam" id="PF12895">
    <property type="entry name" value="ANAPC3"/>
    <property type="match status" value="1"/>
</dbReference>
<dbReference type="SUPFAM" id="SSF48452">
    <property type="entry name" value="TPR-like"/>
    <property type="match status" value="1"/>
</dbReference>
<gene>
    <name evidence="2" type="ORF">LXD69_08395</name>
</gene>
<protein>
    <recommendedName>
        <fullName evidence="4">Tetratricopeptide repeat protein</fullName>
    </recommendedName>
</protein>
<dbReference type="EMBL" id="CP090145">
    <property type="protein sequence ID" value="UOX35529.1"/>
    <property type="molecule type" value="Genomic_DNA"/>
</dbReference>
<evidence type="ECO:0008006" key="4">
    <source>
        <dbReference type="Google" id="ProtNLM"/>
    </source>
</evidence>
<proteinExistence type="predicted"/>
<evidence type="ECO:0000256" key="1">
    <source>
        <dbReference type="SAM" id="Phobius"/>
    </source>
</evidence>
<feature type="transmembrane region" description="Helical" evidence="1">
    <location>
        <begin position="71"/>
        <end position="90"/>
    </location>
</feature>
<dbReference type="Gene3D" id="1.25.40.10">
    <property type="entry name" value="Tetratricopeptide repeat domain"/>
    <property type="match status" value="1"/>
</dbReference>
<keyword evidence="3" id="KW-1185">Reference proteome</keyword>
<name>A0ABY4HVG1_9FLAO</name>
<accession>A0ABY4HVG1</accession>
<dbReference type="Proteomes" id="UP000830454">
    <property type="component" value="Chromosome"/>
</dbReference>
<evidence type="ECO:0000313" key="3">
    <source>
        <dbReference type="Proteomes" id="UP000830454"/>
    </source>
</evidence>
<keyword evidence="1" id="KW-1133">Transmembrane helix</keyword>
<organism evidence="2 3">
    <name type="scientific">Flavobacterium sediminilitoris</name>
    <dbReference type="NCBI Taxonomy" id="2024526"/>
    <lineage>
        <taxon>Bacteria</taxon>
        <taxon>Pseudomonadati</taxon>
        <taxon>Bacteroidota</taxon>
        <taxon>Flavobacteriia</taxon>
        <taxon>Flavobacteriales</taxon>
        <taxon>Flavobacteriaceae</taxon>
        <taxon>Flavobacterium</taxon>
    </lineage>
</organism>
<sequence>MEKYSYIEKYFEGTLSSEEEIIFQNLLAEDNDFAMVFEYEKNVKKAITLNERKALKQKIQSFEKSKKSYKWLYIAASFAVLLGFFIWTIFLNTNYDSLYNEYYQTYPNTIAPTVRGENNTDLKSDAFYAYDSGDYKEAIVLFSEIYTKDGDDYALFYKALSLMETQKYQEALTTLNLHDYTKENTFTPFFRWYAALTNLKLKNKKDATQLLEKLTQTDNPQKEAATRLLSELQ</sequence>
<reference evidence="2" key="2">
    <citation type="submission" date="2022-04" db="EMBL/GenBank/DDBJ databases">
        <title>Complete Genome Sequence of Flavobacterium sediminilitoris YSM-43, Isolated from a Tidal Sediment.</title>
        <authorList>
            <person name="Lee P.A."/>
        </authorList>
    </citation>
    <scope>NUCLEOTIDE SEQUENCE</scope>
    <source>
        <strain evidence="2">YSM-43</strain>
    </source>
</reference>
<evidence type="ECO:0000313" key="2">
    <source>
        <dbReference type="EMBL" id="UOX35529.1"/>
    </source>
</evidence>
<keyword evidence="1" id="KW-0472">Membrane</keyword>